<organism evidence="6 7">
    <name type="scientific">Rhodoferax lithotrophicus</name>
    <dbReference type="NCBI Taxonomy" id="2798804"/>
    <lineage>
        <taxon>Bacteria</taxon>
        <taxon>Pseudomonadati</taxon>
        <taxon>Pseudomonadota</taxon>
        <taxon>Betaproteobacteria</taxon>
        <taxon>Burkholderiales</taxon>
        <taxon>Comamonadaceae</taxon>
        <taxon>Rhodoferax</taxon>
    </lineage>
</organism>
<dbReference type="CDD" id="cd01949">
    <property type="entry name" value="GGDEF"/>
    <property type="match status" value="1"/>
</dbReference>
<dbReference type="SUPFAM" id="SSF55073">
    <property type="entry name" value="Nucleotide cyclase"/>
    <property type="match status" value="1"/>
</dbReference>
<feature type="domain" description="PAS" evidence="2">
    <location>
        <begin position="201"/>
        <end position="246"/>
    </location>
</feature>
<dbReference type="PROSITE" id="PS50113">
    <property type="entry name" value="PAC"/>
    <property type="match status" value="1"/>
</dbReference>
<feature type="domain" description="EAL" evidence="4">
    <location>
        <begin position="623"/>
        <end position="879"/>
    </location>
</feature>
<keyword evidence="1" id="KW-0175">Coiled coil</keyword>
<dbReference type="SMART" id="SM00052">
    <property type="entry name" value="EAL"/>
    <property type="match status" value="1"/>
</dbReference>
<dbReference type="NCBIfam" id="TIGR00254">
    <property type="entry name" value="GGDEF"/>
    <property type="match status" value="1"/>
</dbReference>
<dbReference type="InterPro" id="IPR001610">
    <property type="entry name" value="PAC"/>
</dbReference>
<evidence type="ECO:0000259" key="3">
    <source>
        <dbReference type="PROSITE" id="PS50113"/>
    </source>
</evidence>
<dbReference type="NCBIfam" id="TIGR00229">
    <property type="entry name" value="sensory_box"/>
    <property type="match status" value="2"/>
</dbReference>
<evidence type="ECO:0000256" key="1">
    <source>
        <dbReference type="SAM" id="Coils"/>
    </source>
</evidence>
<name>A0ABN6DEI8_9BURK</name>
<dbReference type="Pfam" id="PF00990">
    <property type="entry name" value="GGDEF"/>
    <property type="match status" value="1"/>
</dbReference>
<gene>
    <name evidence="6" type="ORF">MIZ03_4342</name>
</gene>
<dbReference type="CDD" id="cd01948">
    <property type="entry name" value="EAL"/>
    <property type="match status" value="1"/>
</dbReference>
<dbReference type="PROSITE" id="PS50887">
    <property type="entry name" value="GGDEF"/>
    <property type="match status" value="1"/>
</dbReference>
<proteinExistence type="predicted"/>
<keyword evidence="7" id="KW-1185">Reference proteome</keyword>
<dbReference type="PANTHER" id="PTHR44757:SF2">
    <property type="entry name" value="BIOFILM ARCHITECTURE MAINTENANCE PROTEIN MBAA"/>
    <property type="match status" value="1"/>
</dbReference>
<dbReference type="InterPro" id="IPR035919">
    <property type="entry name" value="EAL_sf"/>
</dbReference>
<reference evidence="6 7" key="1">
    <citation type="journal article" date="2021" name="Microbiol. Spectr.">
        <title>A Single Bacterium Capable of Oxidation and Reduction of Iron at Circumneutral pH.</title>
        <authorList>
            <person name="Kato S."/>
            <person name="Ohkuma M."/>
        </authorList>
    </citation>
    <scope>NUCLEOTIDE SEQUENCE [LARGE SCALE GENOMIC DNA]</scope>
    <source>
        <strain evidence="6 7">MIZ03</strain>
    </source>
</reference>
<dbReference type="InterPro" id="IPR013767">
    <property type="entry name" value="PAS_fold"/>
</dbReference>
<feature type="coiled-coil region" evidence="1">
    <location>
        <begin position="51"/>
        <end position="83"/>
    </location>
</feature>
<feature type="domain" description="GGDEF" evidence="5">
    <location>
        <begin position="481"/>
        <end position="614"/>
    </location>
</feature>
<evidence type="ECO:0008006" key="8">
    <source>
        <dbReference type="Google" id="ProtNLM"/>
    </source>
</evidence>
<dbReference type="Pfam" id="PF00563">
    <property type="entry name" value="EAL"/>
    <property type="match status" value="1"/>
</dbReference>
<dbReference type="InterPro" id="IPR001633">
    <property type="entry name" value="EAL_dom"/>
</dbReference>
<dbReference type="RefSeq" id="WP_223905442.1">
    <property type="nucleotide sequence ID" value="NZ_AP024238.1"/>
</dbReference>
<dbReference type="Gene3D" id="3.20.20.450">
    <property type="entry name" value="EAL domain"/>
    <property type="match status" value="1"/>
</dbReference>
<dbReference type="Gene3D" id="3.30.70.270">
    <property type="match status" value="1"/>
</dbReference>
<dbReference type="CDD" id="cd00130">
    <property type="entry name" value="PAS"/>
    <property type="match status" value="2"/>
</dbReference>
<dbReference type="InterPro" id="IPR000014">
    <property type="entry name" value="PAS"/>
</dbReference>
<dbReference type="PROSITE" id="PS50883">
    <property type="entry name" value="EAL"/>
    <property type="match status" value="1"/>
</dbReference>
<evidence type="ECO:0000313" key="6">
    <source>
        <dbReference type="EMBL" id="BCO29419.1"/>
    </source>
</evidence>
<dbReference type="InterPro" id="IPR035965">
    <property type="entry name" value="PAS-like_dom_sf"/>
</dbReference>
<feature type="domain" description="PAS" evidence="2">
    <location>
        <begin position="323"/>
        <end position="369"/>
    </location>
</feature>
<dbReference type="InterPro" id="IPR052155">
    <property type="entry name" value="Biofilm_reg_signaling"/>
</dbReference>
<dbReference type="SUPFAM" id="SSF55785">
    <property type="entry name" value="PYP-like sensor domain (PAS domain)"/>
    <property type="match status" value="3"/>
</dbReference>
<evidence type="ECO:0000259" key="2">
    <source>
        <dbReference type="PROSITE" id="PS50112"/>
    </source>
</evidence>
<feature type="domain" description="PAC" evidence="3">
    <location>
        <begin position="397"/>
        <end position="449"/>
    </location>
</feature>
<dbReference type="InterPro" id="IPR029787">
    <property type="entry name" value="Nucleotide_cyclase"/>
</dbReference>
<dbReference type="InterPro" id="IPR000160">
    <property type="entry name" value="GGDEF_dom"/>
</dbReference>
<evidence type="ECO:0000259" key="5">
    <source>
        <dbReference type="PROSITE" id="PS50887"/>
    </source>
</evidence>
<dbReference type="SMART" id="SM00267">
    <property type="entry name" value="GGDEF"/>
    <property type="match status" value="1"/>
</dbReference>
<sequence>MNLSEEYKLQKTERLALLKQRAQAVLSQACQKSGEALGSAQTIEMHTIKLLEDLRIYQVELELQNEELRAAQLDAEMARKRYQYLFSQMPIAAMVVDGQGVLDDANELAEGLLGPSKHFVNADTRLWARLGGKDRARVYAALRDVAPGETKVLTQVLVKGSTTPEPVFDAHLIGLSIDYKLDRRVLMLWVDRTAELARQQDQQFYSLLLDSSDSFIYAADKHGKMLMANQAFLNFLGRSREEVQGQLRQTFLPMRDAILHQETDQKVLNIQNTITLEEQVHLAAPHGRVDFLTRKFPLHDLNGKVYGVGGISTDITTLKNQQRQMLLSEAVFLNSAEAIIITDAQTHILRVNPAFTRLSGFSEQAVLGQKTKILKSGRQDAAFYIGMWKTLSTTGTWSGELNNRRADGNYYTLWSTINAVRDVDGTVLNFIAVQSDITQLHNSQQALTYQAFYDTLTGLPNRALFNDRMAQLMAASHRHRKTFALMFVDMDRFKEVNDTLGHQVGDQLLREISRRLQEGLRTEDTVARIGGDEFVVLLPDTDGRGAQAVAANLLERLREPVQLAQDLSYRPMASVGLAQYPADGDTPDLLLRSADLAMYDAKTDGRNRFAVYTTEMRRVNDKTFVIQTELAQAIEQQQLRLFFQPKCRLSDGVLMGAEALVRWQHPSKGLVLPGEFISVAEKIGLLVALDRWVMQEALRQLGEWMAAGWWQVGWRLSVNQNVVDLQHPNMLENLQNLLNQHQVSACALELEITEDAFLHHAPEQLDRLIQLQSLGISVAIDDFGTGYSSLAYLRKLPVSVIKIDQSFVSGMLTNETDAVLVHTIVDMTHNLGHTLVAEGIEDESQRQHLACLGVELGQGFLFDRALSAEIFAARWLASPAQS</sequence>
<dbReference type="EMBL" id="AP024238">
    <property type="protein sequence ID" value="BCO29419.1"/>
    <property type="molecule type" value="Genomic_DNA"/>
</dbReference>
<dbReference type="PANTHER" id="PTHR44757">
    <property type="entry name" value="DIGUANYLATE CYCLASE DGCP"/>
    <property type="match status" value="1"/>
</dbReference>
<dbReference type="InterPro" id="IPR000700">
    <property type="entry name" value="PAS-assoc_C"/>
</dbReference>
<dbReference type="Pfam" id="PF08448">
    <property type="entry name" value="PAS_4"/>
    <property type="match status" value="1"/>
</dbReference>
<dbReference type="Proteomes" id="UP000824366">
    <property type="component" value="Chromosome"/>
</dbReference>
<dbReference type="SMART" id="SM00091">
    <property type="entry name" value="PAS"/>
    <property type="match status" value="3"/>
</dbReference>
<evidence type="ECO:0000259" key="4">
    <source>
        <dbReference type="PROSITE" id="PS50883"/>
    </source>
</evidence>
<accession>A0ABN6DEI8</accession>
<dbReference type="Gene3D" id="3.30.450.20">
    <property type="entry name" value="PAS domain"/>
    <property type="match status" value="2"/>
</dbReference>
<evidence type="ECO:0000313" key="7">
    <source>
        <dbReference type="Proteomes" id="UP000824366"/>
    </source>
</evidence>
<dbReference type="InterPro" id="IPR013656">
    <property type="entry name" value="PAS_4"/>
</dbReference>
<dbReference type="SMART" id="SM00086">
    <property type="entry name" value="PAC"/>
    <property type="match status" value="2"/>
</dbReference>
<protein>
    <recommendedName>
        <fullName evidence="8">Diguanylate cyclase/phosphodiesterase with PAS/PAC sensor(S)</fullName>
    </recommendedName>
</protein>
<dbReference type="InterPro" id="IPR043128">
    <property type="entry name" value="Rev_trsase/Diguanyl_cyclase"/>
</dbReference>
<dbReference type="SUPFAM" id="SSF141868">
    <property type="entry name" value="EAL domain-like"/>
    <property type="match status" value="1"/>
</dbReference>
<dbReference type="PROSITE" id="PS50112">
    <property type="entry name" value="PAS"/>
    <property type="match status" value="2"/>
</dbReference>
<dbReference type="Pfam" id="PF00989">
    <property type="entry name" value="PAS"/>
    <property type="match status" value="1"/>
</dbReference>